<comment type="pathway">
    <text evidence="1 6">Cell wall biogenesis; peptidoglycan biosynthesis.</text>
</comment>
<dbReference type="PANTHER" id="PTHR30582:SF2">
    <property type="entry name" value="L,D-TRANSPEPTIDASE YCIB-RELATED"/>
    <property type="match status" value="1"/>
</dbReference>
<dbReference type="InterPro" id="IPR050979">
    <property type="entry name" value="LD-transpeptidase"/>
</dbReference>
<keyword evidence="7" id="KW-0732">Signal</keyword>
<evidence type="ECO:0000256" key="5">
    <source>
        <dbReference type="ARBA" id="ARBA00023316"/>
    </source>
</evidence>
<evidence type="ECO:0000256" key="2">
    <source>
        <dbReference type="ARBA" id="ARBA00022679"/>
    </source>
</evidence>
<dbReference type="GO" id="GO:0018104">
    <property type="term" value="P:peptidoglycan-protein cross-linking"/>
    <property type="evidence" value="ECO:0007669"/>
    <property type="project" value="TreeGrafter"/>
</dbReference>
<name>A0A1F6DIF7_9BACT</name>
<organism evidence="9 10">
    <name type="scientific">Candidatus Kaiserbacteria bacterium RIFCSPHIGHO2_02_FULL_49_34</name>
    <dbReference type="NCBI Taxonomy" id="1798491"/>
    <lineage>
        <taxon>Bacteria</taxon>
        <taxon>Candidatus Kaiseribacteriota</taxon>
    </lineage>
</organism>
<feature type="signal peptide" evidence="7">
    <location>
        <begin position="1"/>
        <end position="18"/>
    </location>
</feature>
<comment type="caution">
    <text evidence="9">The sequence shown here is derived from an EMBL/GenBank/DDBJ whole genome shotgun (WGS) entry which is preliminary data.</text>
</comment>
<evidence type="ECO:0000259" key="8">
    <source>
        <dbReference type="PROSITE" id="PS52029"/>
    </source>
</evidence>
<accession>A0A1F6DIF7</accession>
<evidence type="ECO:0000256" key="3">
    <source>
        <dbReference type="ARBA" id="ARBA00022960"/>
    </source>
</evidence>
<sequence>MKIVLLFCFLLLAGGVSAAERSIVIDLAAQTFTLYEGKQRVHSGIVSTGREGHDTPKGVFRILKKKRHHISSEYGTPMLFSLFFTSRGHALHLGRPTGNPASAGCIRLSPEDALFAFRFAELSDTVIVQ</sequence>
<evidence type="ECO:0000256" key="4">
    <source>
        <dbReference type="ARBA" id="ARBA00022984"/>
    </source>
</evidence>
<evidence type="ECO:0000313" key="10">
    <source>
        <dbReference type="Proteomes" id="UP000176511"/>
    </source>
</evidence>
<reference evidence="9 10" key="1">
    <citation type="journal article" date="2016" name="Nat. Commun.">
        <title>Thousands of microbial genomes shed light on interconnected biogeochemical processes in an aquifer system.</title>
        <authorList>
            <person name="Anantharaman K."/>
            <person name="Brown C.T."/>
            <person name="Hug L.A."/>
            <person name="Sharon I."/>
            <person name="Castelle C.J."/>
            <person name="Probst A.J."/>
            <person name="Thomas B.C."/>
            <person name="Singh A."/>
            <person name="Wilkins M.J."/>
            <person name="Karaoz U."/>
            <person name="Brodie E.L."/>
            <person name="Williams K.H."/>
            <person name="Hubbard S.S."/>
            <person name="Banfield J.F."/>
        </authorList>
    </citation>
    <scope>NUCLEOTIDE SEQUENCE [LARGE SCALE GENOMIC DNA]</scope>
</reference>
<dbReference type="InterPro" id="IPR038063">
    <property type="entry name" value="Transpep_catalytic_dom"/>
</dbReference>
<dbReference type="UniPathway" id="UPA00219"/>
<evidence type="ECO:0000313" key="9">
    <source>
        <dbReference type="EMBL" id="OGG61110.1"/>
    </source>
</evidence>
<dbReference type="EMBL" id="MFLE01000025">
    <property type="protein sequence ID" value="OGG61110.1"/>
    <property type="molecule type" value="Genomic_DNA"/>
</dbReference>
<protein>
    <recommendedName>
        <fullName evidence="8">L,D-TPase catalytic domain-containing protein</fullName>
    </recommendedName>
</protein>
<dbReference type="GO" id="GO:0005576">
    <property type="term" value="C:extracellular region"/>
    <property type="evidence" value="ECO:0007669"/>
    <property type="project" value="TreeGrafter"/>
</dbReference>
<dbReference type="PROSITE" id="PS52029">
    <property type="entry name" value="LD_TPASE"/>
    <property type="match status" value="1"/>
</dbReference>
<dbReference type="Pfam" id="PF03734">
    <property type="entry name" value="YkuD"/>
    <property type="match status" value="1"/>
</dbReference>
<feature type="chain" id="PRO_5009523865" description="L,D-TPase catalytic domain-containing protein" evidence="7">
    <location>
        <begin position="19"/>
        <end position="129"/>
    </location>
</feature>
<dbReference type="GO" id="GO:0071555">
    <property type="term" value="P:cell wall organization"/>
    <property type="evidence" value="ECO:0007669"/>
    <property type="project" value="UniProtKB-UniRule"/>
</dbReference>
<keyword evidence="2" id="KW-0808">Transferase</keyword>
<dbReference type="AlphaFoldDB" id="A0A1F6DIF7"/>
<dbReference type="SUPFAM" id="SSF141523">
    <property type="entry name" value="L,D-transpeptidase catalytic domain-like"/>
    <property type="match status" value="1"/>
</dbReference>
<dbReference type="GO" id="GO:0071972">
    <property type="term" value="F:peptidoglycan L,D-transpeptidase activity"/>
    <property type="evidence" value="ECO:0007669"/>
    <property type="project" value="TreeGrafter"/>
</dbReference>
<keyword evidence="3 6" id="KW-0133">Cell shape</keyword>
<dbReference type="STRING" id="1798491.A3C87_03090"/>
<dbReference type="Proteomes" id="UP000176511">
    <property type="component" value="Unassembled WGS sequence"/>
</dbReference>
<keyword evidence="5 6" id="KW-0961">Cell wall biogenesis/degradation</keyword>
<dbReference type="GO" id="GO:0016740">
    <property type="term" value="F:transferase activity"/>
    <property type="evidence" value="ECO:0007669"/>
    <property type="project" value="UniProtKB-KW"/>
</dbReference>
<gene>
    <name evidence="9" type="ORF">A3C87_03090</name>
</gene>
<dbReference type="InterPro" id="IPR005490">
    <property type="entry name" value="LD_TPept_cat_dom"/>
</dbReference>
<evidence type="ECO:0000256" key="1">
    <source>
        <dbReference type="ARBA" id="ARBA00004752"/>
    </source>
</evidence>
<evidence type="ECO:0000256" key="6">
    <source>
        <dbReference type="PROSITE-ProRule" id="PRU01373"/>
    </source>
</evidence>
<feature type="active site" description="Nucleophile" evidence="6">
    <location>
        <position position="105"/>
    </location>
</feature>
<proteinExistence type="predicted"/>
<evidence type="ECO:0000256" key="7">
    <source>
        <dbReference type="SAM" id="SignalP"/>
    </source>
</evidence>
<feature type="domain" description="L,D-TPase catalytic" evidence="8">
    <location>
        <begin position="21"/>
        <end position="129"/>
    </location>
</feature>
<dbReference type="PANTHER" id="PTHR30582">
    <property type="entry name" value="L,D-TRANSPEPTIDASE"/>
    <property type="match status" value="1"/>
</dbReference>
<dbReference type="Gene3D" id="2.40.440.10">
    <property type="entry name" value="L,D-transpeptidase catalytic domain-like"/>
    <property type="match status" value="1"/>
</dbReference>
<dbReference type="CDD" id="cd16913">
    <property type="entry name" value="YkuD_like"/>
    <property type="match status" value="1"/>
</dbReference>
<dbReference type="GO" id="GO:0008360">
    <property type="term" value="P:regulation of cell shape"/>
    <property type="evidence" value="ECO:0007669"/>
    <property type="project" value="UniProtKB-UniRule"/>
</dbReference>
<keyword evidence="4 6" id="KW-0573">Peptidoglycan synthesis</keyword>
<feature type="active site" description="Proton donor/acceptor" evidence="6">
    <location>
        <position position="92"/>
    </location>
</feature>